<dbReference type="PANTHER" id="PTHR41282:SF1">
    <property type="entry name" value="CONSERVED TRANSMEMBRANE PROTEIN-RELATED"/>
    <property type="match status" value="1"/>
</dbReference>
<name>A0A1R4JSE3_9MICC</name>
<keyword evidence="2" id="KW-0812">Transmembrane</keyword>
<evidence type="ECO:0000256" key="2">
    <source>
        <dbReference type="SAM" id="Phobius"/>
    </source>
</evidence>
<gene>
    <name evidence="3" type="ORF">FM125_10335</name>
</gene>
<feature type="transmembrane region" description="Helical" evidence="2">
    <location>
        <begin position="183"/>
        <end position="201"/>
    </location>
</feature>
<feature type="transmembrane region" description="Helical" evidence="2">
    <location>
        <begin position="207"/>
        <end position="229"/>
    </location>
</feature>
<dbReference type="Proteomes" id="UP000196230">
    <property type="component" value="Unassembled WGS sequence"/>
</dbReference>
<dbReference type="EMBL" id="FUKP01000067">
    <property type="protein sequence ID" value="SJN34937.1"/>
    <property type="molecule type" value="Genomic_DNA"/>
</dbReference>
<feature type="transmembrane region" description="Helical" evidence="2">
    <location>
        <begin position="313"/>
        <end position="337"/>
    </location>
</feature>
<feature type="compositionally biased region" description="Gly residues" evidence="1">
    <location>
        <begin position="59"/>
        <end position="72"/>
    </location>
</feature>
<evidence type="ECO:0000313" key="4">
    <source>
        <dbReference type="Proteomes" id="UP000196230"/>
    </source>
</evidence>
<evidence type="ECO:0000256" key="1">
    <source>
        <dbReference type="SAM" id="MobiDB-lite"/>
    </source>
</evidence>
<protein>
    <submittedName>
        <fullName evidence="3">Membrane protein</fullName>
    </submittedName>
</protein>
<sequence>MTCPDARGTGRLPDRKTSRRPPTGASRRRSPGAVRAESIVKEHTVANPVMNSRNFQEQMGGGQQPGWYGGGQQTQQDPHMQQGQGGPYGQQYQDQYAATQYAQQQGREQRLEDMYNAPAAHAGDTGRMTYNDIIGKTGMCLVLVVVGAVVGWMFPSIGIVGAIVGLVLGLVNSFKKEPSAPLILAYAGAQGLFLGALSMMLEYQFSGIVIQAVLATLSVFAVVLALYSSGKFRPTPKMTKIFMVAMLGYLAFSLVNLVVSLLGVTDGMFGLRDGPIGLIIGAIAVLLASYSLVMDFNMAEQGVRNGAPQKYSWTVAFGLTVTLIWLYVEILRIIAILRSND</sequence>
<dbReference type="PANTHER" id="PTHR41282">
    <property type="entry name" value="CONSERVED TRANSMEMBRANE PROTEIN-RELATED"/>
    <property type="match status" value="1"/>
</dbReference>
<feature type="transmembrane region" description="Helical" evidence="2">
    <location>
        <begin position="241"/>
        <end position="264"/>
    </location>
</feature>
<evidence type="ECO:0000313" key="3">
    <source>
        <dbReference type="EMBL" id="SJN34937.1"/>
    </source>
</evidence>
<dbReference type="Pfam" id="PF12811">
    <property type="entry name" value="BaxI_1"/>
    <property type="match status" value="1"/>
</dbReference>
<feature type="transmembrane region" description="Helical" evidence="2">
    <location>
        <begin position="141"/>
        <end position="171"/>
    </location>
</feature>
<keyword evidence="2" id="KW-1133">Transmembrane helix</keyword>
<proteinExistence type="predicted"/>
<reference evidence="3 4" key="1">
    <citation type="submission" date="2017-02" db="EMBL/GenBank/DDBJ databases">
        <authorList>
            <person name="Peterson S.W."/>
        </authorList>
    </citation>
    <scope>NUCLEOTIDE SEQUENCE [LARGE SCALE GENOMIC DNA]</scope>
    <source>
        <strain evidence="3 4">2B3F</strain>
    </source>
</reference>
<feature type="region of interest" description="Disordered" evidence="1">
    <location>
        <begin position="1"/>
        <end position="89"/>
    </location>
</feature>
<keyword evidence="2" id="KW-0472">Membrane</keyword>
<dbReference type="InterPro" id="IPR010539">
    <property type="entry name" value="BaxI_1-like"/>
</dbReference>
<accession>A0A1R4JSE3</accession>
<organism evidence="3 4">
    <name type="scientific">Micrococcus lylae</name>
    <dbReference type="NCBI Taxonomy" id="1273"/>
    <lineage>
        <taxon>Bacteria</taxon>
        <taxon>Bacillati</taxon>
        <taxon>Actinomycetota</taxon>
        <taxon>Actinomycetes</taxon>
        <taxon>Micrococcales</taxon>
        <taxon>Micrococcaceae</taxon>
        <taxon>Micrococcus</taxon>
    </lineage>
</organism>
<feature type="transmembrane region" description="Helical" evidence="2">
    <location>
        <begin position="276"/>
        <end position="293"/>
    </location>
</feature>
<dbReference type="AlphaFoldDB" id="A0A1R4JSE3"/>